<dbReference type="EMBL" id="GBXM01029155">
    <property type="protein sequence ID" value="JAH79422.1"/>
    <property type="molecule type" value="Transcribed_RNA"/>
</dbReference>
<protein>
    <submittedName>
        <fullName evidence="1">Uncharacterized protein</fullName>
    </submittedName>
</protein>
<name>A0A0E9VMY9_ANGAN</name>
<reference evidence="1" key="2">
    <citation type="journal article" date="2015" name="Fish Shellfish Immunol.">
        <title>Early steps in the European eel (Anguilla anguilla)-Vibrio vulnificus interaction in the gills: Role of the RtxA13 toxin.</title>
        <authorList>
            <person name="Callol A."/>
            <person name="Pajuelo D."/>
            <person name="Ebbesson L."/>
            <person name="Teles M."/>
            <person name="MacKenzie S."/>
            <person name="Amaro C."/>
        </authorList>
    </citation>
    <scope>NUCLEOTIDE SEQUENCE</scope>
</reference>
<accession>A0A0E9VMY9</accession>
<sequence length="50" mass="5591">MIIYVPQNTCCQLSVEQCLALPTFKYKTVKSKTKALKPRELPTHPTRGAG</sequence>
<reference evidence="1" key="1">
    <citation type="submission" date="2014-11" db="EMBL/GenBank/DDBJ databases">
        <authorList>
            <person name="Amaro Gonzalez C."/>
        </authorList>
    </citation>
    <scope>NUCLEOTIDE SEQUENCE</scope>
</reference>
<proteinExistence type="predicted"/>
<organism evidence="1">
    <name type="scientific">Anguilla anguilla</name>
    <name type="common">European freshwater eel</name>
    <name type="synonym">Muraena anguilla</name>
    <dbReference type="NCBI Taxonomy" id="7936"/>
    <lineage>
        <taxon>Eukaryota</taxon>
        <taxon>Metazoa</taxon>
        <taxon>Chordata</taxon>
        <taxon>Craniata</taxon>
        <taxon>Vertebrata</taxon>
        <taxon>Euteleostomi</taxon>
        <taxon>Actinopterygii</taxon>
        <taxon>Neopterygii</taxon>
        <taxon>Teleostei</taxon>
        <taxon>Anguilliformes</taxon>
        <taxon>Anguillidae</taxon>
        <taxon>Anguilla</taxon>
    </lineage>
</organism>
<dbReference type="AlphaFoldDB" id="A0A0E9VMY9"/>
<evidence type="ECO:0000313" key="1">
    <source>
        <dbReference type="EMBL" id="JAH79422.1"/>
    </source>
</evidence>